<dbReference type="AlphaFoldDB" id="A0AA38L948"/>
<dbReference type="SUPFAM" id="SSF46565">
    <property type="entry name" value="Chaperone J-domain"/>
    <property type="match status" value="1"/>
</dbReference>
<evidence type="ECO:0000313" key="2">
    <source>
        <dbReference type="EMBL" id="KAH9312500.1"/>
    </source>
</evidence>
<keyword evidence="3" id="KW-1185">Reference proteome</keyword>
<dbReference type="PANTHER" id="PTHR24074">
    <property type="entry name" value="CO-CHAPERONE PROTEIN DJLA"/>
    <property type="match status" value="1"/>
</dbReference>
<dbReference type="PRINTS" id="PR00625">
    <property type="entry name" value="JDOMAIN"/>
</dbReference>
<dbReference type="Proteomes" id="UP000824469">
    <property type="component" value="Unassembled WGS sequence"/>
</dbReference>
<dbReference type="Pfam" id="PF00226">
    <property type="entry name" value="DnaJ"/>
    <property type="match status" value="1"/>
</dbReference>
<reference evidence="2 3" key="1">
    <citation type="journal article" date="2021" name="Nat. Plants">
        <title>The Taxus genome provides insights into paclitaxel biosynthesis.</title>
        <authorList>
            <person name="Xiong X."/>
            <person name="Gou J."/>
            <person name="Liao Q."/>
            <person name="Li Y."/>
            <person name="Zhou Q."/>
            <person name="Bi G."/>
            <person name="Li C."/>
            <person name="Du R."/>
            <person name="Wang X."/>
            <person name="Sun T."/>
            <person name="Guo L."/>
            <person name="Liang H."/>
            <person name="Lu P."/>
            <person name="Wu Y."/>
            <person name="Zhang Z."/>
            <person name="Ro D.K."/>
            <person name="Shang Y."/>
            <person name="Huang S."/>
            <person name="Yan J."/>
        </authorList>
    </citation>
    <scope>NUCLEOTIDE SEQUENCE [LARGE SCALE GENOMIC DNA]</scope>
    <source>
        <strain evidence="2">Ta-2019</strain>
    </source>
</reference>
<evidence type="ECO:0000313" key="3">
    <source>
        <dbReference type="Proteomes" id="UP000824469"/>
    </source>
</evidence>
<proteinExistence type="predicted"/>
<dbReference type="PROSITE" id="PS50076">
    <property type="entry name" value="DNAJ_2"/>
    <property type="match status" value="1"/>
</dbReference>
<dbReference type="CDD" id="cd06257">
    <property type="entry name" value="DnaJ"/>
    <property type="match status" value="1"/>
</dbReference>
<dbReference type="SMART" id="SM00271">
    <property type="entry name" value="DnaJ"/>
    <property type="match status" value="1"/>
</dbReference>
<feature type="domain" description="J" evidence="1">
    <location>
        <begin position="46"/>
        <end position="116"/>
    </location>
</feature>
<dbReference type="EMBL" id="JAHRHJ020000006">
    <property type="protein sequence ID" value="KAH9312500.1"/>
    <property type="molecule type" value="Genomic_DNA"/>
</dbReference>
<organism evidence="2 3">
    <name type="scientific">Taxus chinensis</name>
    <name type="common">Chinese yew</name>
    <name type="synonym">Taxus wallichiana var. chinensis</name>
    <dbReference type="NCBI Taxonomy" id="29808"/>
    <lineage>
        <taxon>Eukaryota</taxon>
        <taxon>Viridiplantae</taxon>
        <taxon>Streptophyta</taxon>
        <taxon>Embryophyta</taxon>
        <taxon>Tracheophyta</taxon>
        <taxon>Spermatophyta</taxon>
        <taxon>Pinopsida</taxon>
        <taxon>Pinidae</taxon>
        <taxon>Conifers II</taxon>
        <taxon>Cupressales</taxon>
        <taxon>Taxaceae</taxon>
        <taxon>Taxus</taxon>
    </lineage>
</organism>
<name>A0AA38L948_TAXCH</name>
<dbReference type="InterPro" id="IPR050817">
    <property type="entry name" value="DjlA_DnaK_co-chaperone"/>
</dbReference>
<dbReference type="InterPro" id="IPR001623">
    <property type="entry name" value="DnaJ_domain"/>
</dbReference>
<dbReference type="InterPro" id="IPR036869">
    <property type="entry name" value="J_dom_sf"/>
</dbReference>
<evidence type="ECO:0000259" key="1">
    <source>
        <dbReference type="PROSITE" id="PS50076"/>
    </source>
</evidence>
<dbReference type="Gene3D" id="1.10.287.110">
    <property type="entry name" value="DnaJ domain"/>
    <property type="match status" value="1"/>
</dbReference>
<dbReference type="OMA" id="HKINDAY"/>
<accession>A0AA38L948</accession>
<gene>
    <name evidence="2" type="ORF">KI387_027535</name>
</gene>
<protein>
    <recommendedName>
        <fullName evidence="1">J domain-containing protein</fullName>
    </recommendedName>
</protein>
<sequence length="130" mass="15329">MAVSGGRLVAVRENTTFRTNVRENRKIGERRNVTVMASVSSAGMKEEYKILRLSPSATEKEVKKAYRRLVLQYHPDVCKEDNCALRFHKINDAYMTVMSNLAEEKRQKKYYADNYYTDMNDEWEEWIGYE</sequence>
<feature type="non-terminal residue" evidence="2">
    <location>
        <position position="130"/>
    </location>
</feature>
<comment type="caution">
    <text evidence="2">The sequence shown here is derived from an EMBL/GenBank/DDBJ whole genome shotgun (WGS) entry which is preliminary data.</text>
</comment>